<keyword evidence="10" id="KW-0677">Repeat</keyword>
<evidence type="ECO:0000256" key="8">
    <source>
        <dbReference type="ARBA" id="ARBA00022707"/>
    </source>
</evidence>
<dbReference type="Gene3D" id="1.20.5.760">
    <property type="entry name" value="Single helix bin"/>
    <property type="match status" value="1"/>
</dbReference>
<dbReference type="InterPro" id="IPR008919">
    <property type="entry name" value="Retrov_capsid_N"/>
</dbReference>
<sequence>MGAGRSAPLTGAALDRFEKVRLRPKGKKKYMIKHLVWAGKELDRFGLAAALLENKEGCQEILTRLQPLEATGSENLKSLYGIVCVIWACHANLSVDDTEEAKKAVYRRIKQVEQEEELEMALIQRQKEKEVEQKQQKQQEQRQQEPQAAPQTTPSVNYPILRQGQQFVHMPLSPRIVKTWINAVEEKKFSPEIVPLFQVLAEGCTPYDINGLLNAIGDLQGAMQIIKDVINEEAAEWDLQHPQQQPPQGQLREPSGADIAGTNSTVEEQIAWMTRPAGQGQGPIDVGQIYRRWVILGLQRCVKMYNPTNILDVKQGPKEPFKDYVDRFYKTLRAEQADQAVKNWMTTTLMIQNANPDCRIILKGLGQNPTLEEMLHACQGVGGPQQKARLMAEAMASALKEAGSLGMVQQRRGPPGSRRQIRCFNCGQIGHLQKDCKRPRKTKCFKCGQEGHIAKNCGQTPRANFLGNTPWASRRPRNFLEGIGKYIPESTADQVYSTTRVPVQGQENNPQREETTRRGKYPDLMGLKSLFGEDQ</sequence>
<dbReference type="Pfam" id="PF00540">
    <property type="entry name" value="Gag_p17"/>
    <property type="match status" value="1"/>
</dbReference>
<keyword evidence="8" id="KW-0519">Myristate</keyword>
<dbReference type="SUPFAM" id="SSF47836">
    <property type="entry name" value="Retroviral matrix proteins"/>
    <property type="match status" value="1"/>
</dbReference>
<dbReference type="GO" id="GO:0042025">
    <property type="term" value="C:host cell nucleus"/>
    <property type="evidence" value="ECO:0007669"/>
    <property type="project" value="UniProtKB-SubCell"/>
</dbReference>
<keyword evidence="5" id="KW-1048">Host nucleus</keyword>
<dbReference type="Pfam" id="PF19317">
    <property type="entry name" value="Gag_p24_C"/>
    <property type="match status" value="1"/>
</dbReference>
<keyword evidence="17" id="KW-1035">Host cytoplasm</keyword>
<feature type="compositionally biased region" description="Low complexity" evidence="20">
    <location>
        <begin position="240"/>
        <end position="250"/>
    </location>
</feature>
<dbReference type="SUPFAM" id="SSF57756">
    <property type="entry name" value="Retrovirus zinc finger-like domains"/>
    <property type="match status" value="1"/>
</dbReference>
<feature type="region of interest" description="Disordered" evidence="20">
    <location>
        <begin position="502"/>
        <end position="535"/>
    </location>
</feature>
<evidence type="ECO:0000256" key="18">
    <source>
        <dbReference type="ARBA" id="ARBA00023288"/>
    </source>
</evidence>
<dbReference type="PRINTS" id="PR00234">
    <property type="entry name" value="HIV1MATRIX"/>
</dbReference>
<evidence type="ECO:0000256" key="19">
    <source>
        <dbReference type="PROSITE-ProRule" id="PRU00047"/>
    </source>
</evidence>
<dbReference type="GO" id="GO:0075523">
    <property type="term" value="P:viral translational frameshifting"/>
    <property type="evidence" value="ECO:0007669"/>
    <property type="project" value="UniProtKB-KW"/>
</dbReference>
<dbReference type="SUPFAM" id="SSF47353">
    <property type="entry name" value="Retrovirus capsid dimerization domain-like"/>
    <property type="match status" value="1"/>
</dbReference>
<keyword evidence="16" id="KW-0543">Viral nucleoprotein</keyword>
<dbReference type="EMBL" id="AY523865">
    <property type="protein sequence ID" value="AAT68794.1"/>
    <property type="molecule type" value="Genomic_RNA"/>
</dbReference>
<dbReference type="InterPro" id="IPR036875">
    <property type="entry name" value="Znf_CCHC_sf"/>
</dbReference>
<evidence type="ECO:0000256" key="2">
    <source>
        <dbReference type="ARBA" id="ARBA00004192"/>
    </source>
</evidence>
<dbReference type="PANTHER" id="PTHR40389:SF2">
    <property type="entry name" value="ENDOGENOUS RETROVIRUS GROUP K MEMBER 24 GAG POLYPROTEIN-RELATED"/>
    <property type="match status" value="1"/>
</dbReference>
<evidence type="ECO:0000259" key="21">
    <source>
        <dbReference type="PROSITE" id="PS50158"/>
    </source>
</evidence>
<keyword evidence="13" id="KW-0862">Zinc</keyword>
<organismHost>
    <name type="scientific">Cercopithecidae</name>
    <name type="common">Old World monkeys</name>
    <dbReference type="NCBI Taxonomy" id="9527"/>
</organismHost>
<keyword evidence="6" id="KW-0945">Host-virus interaction</keyword>
<keyword evidence="11" id="KW-0688">Ribosomal frameshifting</keyword>
<dbReference type="PROSITE" id="PS50158">
    <property type="entry name" value="ZF_CCHC"/>
    <property type="match status" value="2"/>
</dbReference>
<evidence type="ECO:0000256" key="14">
    <source>
        <dbReference type="ARBA" id="ARBA00022844"/>
    </source>
</evidence>
<keyword evidence="7" id="KW-1188">Viral release from host cell</keyword>
<dbReference type="InterPro" id="IPR008916">
    <property type="entry name" value="Retrov_capsid_C"/>
</dbReference>
<dbReference type="Gene3D" id="1.10.1200.30">
    <property type="match status" value="1"/>
</dbReference>
<protein>
    <submittedName>
        <fullName evidence="22">Gag protein</fullName>
    </submittedName>
</protein>
<evidence type="ECO:0000256" key="17">
    <source>
        <dbReference type="ARBA" id="ARBA00023200"/>
    </source>
</evidence>
<dbReference type="InterPro" id="IPR000071">
    <property type="entry name" value="Lentvrl_matrix_N"/>
</dbReference>
<dbReference type="GO" id="GO:0030430">
    <property type="term" value="C:host cell cytoplasm"/>
    <property type="evidence" value="ECO:0007669"/>
    <property type="project" value="UniProtKB-SubCell"/>
</dbReference>
<dbReference type="PANTHER" id="PTHR40389">
    <property type="entry name" value="ENDOGENOUS RETROVIRUS GROUP K MEMBER 24 GAG POLYPROTEIN-RELATED"/>
    <property type="match status" value="1"/>
</dbReference>
<dbReference type="InterPro" id="IPR045345">
    <property type="entry name" value="Gag_p24_C"/>
</dbReference>
<feature type="region of interest" description="Disordered" evidence="20">
    <location>
        <begin position="239"/>
        <end position="260"/>
    </location>
</feature>
<organism evidence="22 23">
    <name type="scientific">Simian immunodeficiency virus</name>
    <name type="common">SIV</name>
    <dbReference type="NCBI Taxonomy" id="11723"/>
    <lineage>
        <taxon>Viruses</taxon>
        <taxon>Riboviria</taxon>
        <taxon>Pararnavirae</taxon>
        <taxon>Artverviricota</taxon>
        <taxon>Revtraviricetes</taxon>
        <taxon>Ortervirales</taxon>
        <taxon>Retroviridae</taxon>
        <taxon>Orthoretrovirinae</taxon>
        <taxon>Lentivirus</taxon>
        <taxon>Lentivirus simimdef</taxon>
    </lineage>
</organism>
<dbReference type="Gene3D" id="4.10.60.10">
    <property type="entry name" value="Zinc finger, CCHC-type"/>
    <property type="match status" value="1"/>
</dbReference>
<dbReference type="GO" id="GO:0005198">
    <property type="term" value="F:structural molecule activity"/>
    <property type="evidence" value="ECO:0007669"/>
    <property type="project" value="InterPro"/>
</dbReference>
<reference evidence="22 23" key="1">
    <citation type="journal article" date="2004" name="J. Virol.">
        <title>New simian immunodeficiency virus infecting De Brazza's monkeys (Cercopithecus neglectus): evidence for a cercopithecus monkey virus clade.</title>
        <authorList>
            <person name="Bibollet-Ruche F."/>
            <person name="Bailes E."/>
            <person name="Gao F."/>
            <person name="Pourrut X."/>
            <person name="Barlow K.L."/>
            <person name="Clewley J.P."/>
            <person name="Mwenda J.M."/>
            <person name="Langat D.K."/>
            <person name="Chege G.K."/>
            <person name="McClure H.M."/>
            <person name="Mpoudi-Ngole E."/>
            <person name="Delaporte E."/>
            <person name="Peeters M."/>
            <person name="Shaw G.M."/>
            <person name="Sharp P.M."/>
            <person name="Hahn B.H."/>
        </authorList>
    </citation>
    <scope>NUCLEOTIDE SEQUENCE [LARGE SCALE GENOMIC DNA]</scope>
    <source>
        <strain evidence="22 23">SIVdebCM40</strain>
    </source>
</reference>
<evidence type="ECO:0000313" key="22">
    <source>
        <dbReference type="EMBL" id="AAT68794.1"/>
    </source>
</evidence>
<feature type="domain" description="CCHC-type" evidence="21">
    <location>
        <begin position="443"/>
        <end position="457"/>
    </location>
</feature>
<evidence type="ECO:0000256" key="1">
    <source>
        <dbReference type="ARBA" id="ARBA00004147"/>
    </source>
</evidence>
<comment type="subcellular location">
    <subcellularLocation>
        <location evidence="2">Host cytoplasm</location>
    </subcellularLocation>
    <subcellularLocation>
        <location evidence="1">Host nucleus</location>
    </subcellularLocation>
    <subcellularLocation>
        <location evidence="3">Virion</location>
    </subcellularLocation>
</comment>
<keyword evidence="4" id="KW-0167">Capsid protein</keyword>
<evidence type="ECO:0000256" key="12">
    <source>
        <dbReference type="ARBA" id="ARBA00022771"/>
    </source>
</evidence>
<feature type="domain" description="CCHC-type" evidence="21">
    <location>
        <begin position="422"/>
        <end position="438"/>
    </location>
</feature>
<feature type="region of interest" description="Disordered" evidence="20">
    <location>
        <begin position="129"/>
        <end position="156"/>
    </location>
</feature>
<evidence type="ECO:0000256" key="7">
    <source>
        <dbReference type="ARBA" id="ARBA00022612"/>
    </source>
</evidence>
<evidence type="ECO:0000256" key="3">
    <source>
        <dbReference type="ARBA" id="ARBA00004328"/>
    </source>
</evidence>
<dbReference type="InterPro" id="IPR012344">
    <property type="entry name" value="Matrix_HIV/RSV_N"/>
</dbReference>
<dbReference type="GO" id="GO:0003723">
    <property type="term" value="F:RNA binding"/>
    <property type="evidence" value="ECO:0007669"/>
    <property type="project" value="UniProtKB-KW"/>
</dbReference>
<evidence type="ECO:0000256" key="13">
    <source>
        <dbReference type="ARBA" id="ARBA00022833"/>
    </source>
</evidence>
<feature type="compositionally biased region" description="Basic and acidic residues" evidence="20">
    <location>
        <begin position="129"/>
        <end position="143"/>
    </location>
</feature>
<dbReference type="Gene3D" id="1.10.375.10">
    <property type="entry name" value="Human Immunodeficiency Virus Type 1 Capsid Protein"/>
    <property type="match status" value="1"/>
</dbReference>
<evidence type="ECO:0000256" key="5">
    <source>
        <dbReference type="ARBA" id="ARBA00022562"/>
    </source>
</evidence>
<evidence type="ECO:0000256" key="15">
    <source>
        <dbReference type="ARBA" id="ARBA00022884"/>
    </source>
</evidence>
<evidence type="ECO:0000256" key="4">
    <source>
        <dbReference type="ARBA" id="ARBA00022561"/>
    </source>
</evidence>
<dbReference type="InterPro" id="IPR050195">
    <property type="entry name" value="Primate_lentivir_Gag_pol-like"/>
</dbReference>
<dbReference type="SUPFAM" id="SSF47943">
    <property type="entry name" value="Retrovirus capsid protein, N-terminal core domain"/>
    <property type="match status" value="1"/>
</dbReference>
<proteinExistence type="predicted"/>
<keyword evidence="14" id="KW-0946">Virion</keyword>
<evidence type="ECO:0000256" key="11">
    <source>
        <dbReference type="ARBA" id="ARBA00022758"/>
    </source>
</evidence>
<evidence type="ECO:0000256" key="9">
    <source>
        <dbReference type="ARBA" id="ARBA00022723"/>
    </source>
</evidence>
<dbReference type="Proteomes" id="UP000260068">
    <property type="component" value="Genome"/>
</dbReference>
<keyword evidence="9" id="KW-0479">Metal-binding</keyword>
<keyword evidence="18" id="KW-0449">Lipoprotein</keyword>
<accession>Q699W8</accession>
<evidence type="ECO:0000256" key="6">
    <source>
        <dbReference type="ARBA" id="ARBA00022581"/>
    </source>
</evidence>
<dbReference type="GO" id="GO:0008270">
    <property type="term" value="F:zinc ion binding"/>
    <property type="evidence" value="ECO:0007669"/>
    <property type="project" value="UniProtKB-KW"/>
</dbReference>
<evidence type="ECO:0000256" key="10">
    <source>
        <dbReference type="ARBA" id="ARBA00022737"/>
    </source>
</evidence>
<keyword evidence="15" id="KW-0694">RNA-binding</keyword>
<evidence type="ECO:0000256" key="16">
    <source>
        <dbReference type="ARBA" id="ARBA00023086"/>
    </source>
</evidence>
<dbReference type="InterPro" id="IPR010999">
    <property type="entry name" value="Retrovr_matrix"/>
</dbReference>
<dbReference type="Pfam" id="PF00098">
    <property type="entry name" value="zf-CCHC"/>
    <property type="match status" value="2"/>
</dbReference>
<organismHost>
    <name type="scientific">Pan troglodytes</name>
    <name type="common">Chimpanzee</name>
    <dbReference type="NCBI Taxonomy" id="9598"/>
</organismHost>
<dbReference type="SMART" id="SM00343">
    <property type="entry name" value="ZnF_C2HC"/>
    <property type="match status" value="2"/>
</dbReference>
<dbReference type="GO" id="GO:0019013">
    <property type="term" value="C:viral nucleocapsid"/>
    <property type="evidence" value="ECO:0007669"/>
    <property type="project" value="UniProtKB-KW"/>
</dbReference>
<dbReference type="InterPro" id="IPR001878">
    <property type="entry name" value="Znf_CCHC"/>
</dbReference>
<name>Q699W8_SIV</name>
<dbReference type="Gene3D" id="1.10.150.90">
    <property type="entry name" value="Immunodeficiency lentiviruses, gag gene matrix protein p17"/>
    <property type="match status" value="1"/>
</dbReference>
<evidence type="ECO:0000256" key="20">
    <source>
        <dbReference type="SAM" id="MobiDB-lite"/>
    </source>
</evidence>
<evidence type="ECO:0000313" key="23">
    <source>
        <dbReference type="Proteomes" id="UP000260068"/>
    </source>
</evidence>
<feature type="compositionally biased region" description="Basic and acidic residues" evidence="20">
    <location>
        <begin position="510"/>
        <end position="521"/>
    </location>
</feature>
<keyword evidence="12 19" id="KW-0863">Zinc-finger</keyword>